<organism evidence="3 4">
    <name type="scientific">Prorocentrum cordatum</name>
    <dbReference type="NCBI Taxonomy" id="2364126"/>
    <lineage>
        <taxon>Eukaryota</taxon>
        <taxon>Sar</taxon>
        <taxon>Alveolata</taxon>
        <taxon>Dinophyceae</taxon>
        <taxon>Prorocentrales</taxon>
        <taxon>Prorocentraceae</taxon>
        <taxon>Prorocentrum</taxon>
    </lineage>
</organism>
<keyword evidence="2" id="KW-1133">Transmembrane helix</keyword>
<sequence>MAGPLRMRIEIDGLPEGFAKTYAFSIPAEIRVRPRPAEPTPAAAAGSAGASPAGASADASAGGQAAARVQPRPAEPTPAAAAGSAGASPAGASVDASAGGQAAGRDEEDHPIARKRPRRDSSPTPTPLLPVEGIDLTTDDVTPVDTPPKEAKITLSEDVHVAALPDTQIAELPGSAHVDALPHTQVAELPGSTHVAALPKRVQVAALPKHTQVAPLPKSTQVAAPPERVPAPPESAPVAELPDTQFDQIDELPESAIGCALPENRQANVASALTLPVELVVLLESLVFIRAPNVLVRAVRSIFVRAQVSKAYSRQGFNVASFEIDDNPMHDFIGPRGFMMILLLCLQISAGGGFLAAPVCSTWIWLNRGTSQRSPGLPLGIANVPTVVQANEQVSNLTLVCFLLSALGIFWCVEQDRMFCDL</sequence>
<comment type="caution">
    <text evidence="3">The sequence shown here is derived from an EMBL/GenBank/DDBJ whole genome shotgun (WGS) entry which is preliminary data.</text>
</comment>
<accession>A0ABN9UU21</accession>
<feature type="compositionally biased region" description="Low complexity" evidence="1">
    <location>
        <begin position="77"/>
        <end position="100"/>
    </location>
</feature>
<evidence type="ECO:0000313" key="4">
    <source>
        <dbReference type="Proteomes" id="UP001189429"/>
    </source>
</evidence>
<keyword evidence="2" id="KW-0472">Membrane</keyword>
<gene>
    <name evidence="3" type="ORF">PCOR1329_LOCUS51670</name>
</gene>
<feature type="region of interest" description="Disordered" evidence="1">
    <location>
        <begin position="33"/>
        <end position="148"/>
    </location>
</feature>
<feature type="transmembrane region" description="Helical" evidence="2">
    <location>
        <begin position="338"/>
        <end position="366"/>
    </location>
</feature>
<protein>
    <submittedName>
        <fullName evidence="3">Uncharacterized protein</fullName>
    </submittedName>
</protein>
<evidence type="ECO:0000256" key="1">
    <source>
        <dbReference type="SAM" id="MobiDB-lite"/>
    </source>
</evidence>
<keyword evidence="2" id="KW-0812">Transmembrane</keyword>
<evidence type="ECO:0000313" key="3">
    <source>
        <dbReference type="EMBL" id="CAK0863566.1"/>
    </source>
</evidence>
<feature type="compositionally biased region" description="Low complexity" evidence="1">
    <location>
        <begin position="40"/>
        <end position="67"/>
    </location>
</feature>
<feature type="region of interest" description="Disordered" evidence="1">
    <location>
        <begin position="211"/>
        <end position="237"/>
    </location>
</feature>
<dbReference type="EMBL" id="CAUYUJ010016275">
    <property type="protein sequence ID" value="CAK0863566.1"/>
    <property type="molecule type" value="Genomic_DNA"/>
</dbReference>
<proteinExistence type="predicted"/>
<feature type="transmembrane region" description="Helical" evidence="2">
    <location>
        <begin position="394"/>
        <end position="413"/>
    </location>
</feature>
<keyword evidence="4" id="KW-1185">Reference proteome</keyword>
<name>A0ABN9UU21_9DINO</name>
<dbReference type="Proteomes" id="UP001189429">
    <property type="component" value="Unassembled WGS sequence"/>
</dbReference>
<reference evidence="3" key="1">
    <citation type="submission" date="2023-10" db="EMBL/GenBank/DDBJ databases">
        <authorList>
            <person name="Chen Y."/>
            <person name="Shah S."/>
            <person name="Dougan E. K."/>
            <person name="Thang M."/>
            <person name="Chan C."/>
        </authorList>
    </citation>
    <scope>NUCLEOTIDE SEQUENCE [LARGE SCALE GENOMIC DNA]</scope>
</reference>
<evidence type="ECO:0000256" key="2">
    <source>
        <dbReference type="SAM" id="Phobius"/>
    </source>
</evidence>